<dbReference type="STRING" id="51642.NSMM_50005"/>
<sequence length="137" mass="15082">MKNLWITTALVTCYFFSSTAVLAQELGEFCWKEANSLCVLRLNATQHNNFYSFIGNEICPDEETVTHVNGSGFISDNQVKIGLTFISQFNFLPAVSVTTTYGLAGTINLPDLSFSGVTTFTENVQQHTNYVSAVCDS</sequence>
<evidence type="ECO:0000313" key="2">
    <source>
        <dbReference type="EMBL" id="SCZ86190.1"/>
    </source>
</evidence>
<name>A0A1G5SH39_9PROT</name>
<keyword evidence="1" id="KW-0732">Signal</keyword>
<dbReference type="RefSeq" id="WP_090287079.1">
    <property type="nucleotide sequence ID" value="NZ_FMWO01000058.1"/>
</dbReference>
<proteinExistence type="predicted"/>
<evidence type="ECO:0000256" key="1">
    <source>
        <dbReference type="SAM" id="SignalP"/>
    </source>
</evidence>
<feature type="chain" id="PRO_5011689106" evidence="1">
    <location>
        <begin position="24"/>
        <end position="137"/>
    </location>
</feature>
<dbReference type="AlphaFoldDB" id="A0A1G5SH39"/>
<reference evidence="2 3" key="1">
    <citation type="submission" date="2016-10" db="EMBL/GenBank/DDBJ databases">
        <authorList>
            <person name="de Groot N.N."/>
        </authorList>
    </citation>
    <scope>NUCLEOTIDE SEQUENCE [LARGE SCALE GENOMIC DNA]</scope>
    <source>
        <strain evidence="2">1</strain>
    </source>
</reference>
<organism evidence="2 3">
    <name type="scientific">Nitrosomonas mobilis</name>
    <dbReference type="NCBI Taxonomy" id="51642"/>
    <lineage>
        <taxon>Bacteria</taxon>
        <taxon>Pseudomonadati</taxon>
        <taxon>Pseudomonadota</taxon>
        <taxon>Betaproteobacteria</taxon>
        <taxon>Nitrosomonadales</taxon>
        <taxon>Nitrosomonadaceae</taxon>
        <taxon>Nitrosomonas</taxon>
    </lineage>
</organism>
<protein>
    <submittedName>
        <fullName evidence="2">Uncharacterized protein</fullName>
    </submittedName>
</protein>
<evidence type="ECO:0000313" key="3">
    <source>
        <dbReference type="Proteomes" id="UP000198729"/>
    </source>
</evidence>
<accession>A0A1G5SH39</accession>
<keyword evidence="3" id="KW-1185">Reference proteome</keyword>
<dbReference type="EMBL" id="FMWO01000058">
    <property type="protein sequence ID" value="SCZ86190.1"/>
    <property type="molecule type" value="Genomic_DNA"/>
</dbReference>
<gene>
    <name evidence="2" type="ORF">NSMM_50005</name>
</gene>
<feature type="signal peptide" evidence="1">
    <location>
        <begin position="1"/>
        <end position="23"/>
    </location>
</feature>
<dbReference type="Proteomes" id="UP000198729">
    <property type="component" value="Unassembled WGS sequence"/>
</dbReference>